<reference evidence="5 6" key="1">
    <citation type="submission" date="2015-09" db="EMBL/GenBank/DDBJ databases">
        <title>A metagenomics-based metabolic model of nitrate-dependent anaerobic oxidation of methane by Methanoperedens-like archaea.</title>
        <authorList>
            <person name="Arshad A."/>
            <person name="Speth D.R."/>
            <person name="De Graaf R.M."/>
            <person name="Op Den Camp H.J."/>
            <person name="Jetten M.S."/>
            <person name="Welte C.U."/>
        </authorList>
    </citation>
    <scope>NUCLEOTIDE SEQUENCE [LARGE SCALE GENOMIC DNA]</scope>
</reference>
<keyword evidence="2" id="KW-0521">NADP</keyword>
<dbReference type="Gene3D" id="3.40.50.720">
    <property type="entry name" value="NAD(P)-binding Rossmann-like Domain"/>
    <property type="match status" value="1"/>
</dbReference>
<dbReference type="InterPro" id="IPR002347">
    <property type="entry name" value="SDR_fam"/>
</dbReference>
<accession>A0A0P8DZP8</accession>
<dbReference type="Pfam" id="PF00106">
    <property type="entry name" value="adh_short"/>
    <property type="match status" value="1"/>
</dbReference>
<name>A0A0P8DZP8_9EURY</name>
<organism evidence="5 6">
    <name type="scientific">Candidatus Methanoperedens nitratireducens</name>
    <dbReference type="NCBI Taxonomy" id="1392998"/>
    <lineage>
        <taxon>Archaea</taxon>
        <taxon>Methanobacteriati</taxon>
        <taxon>Methanobacteriota</taxon>
        <taxon>Stenosarchaea group</taxon>
        <taxon>Methanomicrobia</taxon>
        <taxon>Methanosarcinales</taxon>
        <taxon>ANME-2 cluster</taxon>
        <taxon>Candidatus Methanoperedentaceae</taxon>
        <taxon>Candidatus Methanoperedens</taxon>
    </lineage>
</organism>
<evidence type="ECO:0000256" key="1">
    <source>
        <dbReference type="ARBA" id="ARBA00006484"/>
    </source>
</evidence>
<keyword evidence="3" id="KW-0560">Oxidoreductase</keyword>
<evidence type="ECO:0000256" key="3">
    <source>
        <dbReference type="ARBA" id="ARBA00023002"/>
    </source>
</evidence>
<dbReference type="PRINTS" id="PR00080">
    <property type="entry name" value="SDRFAMILY"/>
</dbReference>
<evidence type="ECO:0000256" key="2">
    <source>
        <dbReference type="ARBA" id="ARBA00022857"/>
    </source>
</evidence>
<evidence type="ECO:0000313" key="6">
    <source>
        <dbReference type="Proteomes" id="UP000050360"/>
    </source>
</evidence>
<dbReference type="AlphaFoldDB" id="A0A0P8DZP8"/>
<comment type="similarity">
    <text evidence="1 4">Belongs to the short-chain dehydrogenases/reductases (SDR) family.</text>
</comment>
<evidence type="ECO:0000313" key="5">
    <source>
        <dbReference type="EMBL" id="KPQ43373.1"/>
    </source>
</evidence>
<dbReference type="PROSITE" id="PS00061">
    <property type="entry name" value="ADH_SHORT"/>
    <property type="match status" value="1"/>
</dbReference>
<evidence type="ECO:0000256" key="4">
    <source>
        <dbReference type="RuleBase" id="RU000363"/>
    </source>
</evidence>
<dbReference type="PANTHER" id="PTHR43391">
    <property type="entry name" value="RETINOL DEHYDROGENASE-RELATED"/>
    <property type="match status" value="1"/>
</dbReference>
<dbReference type="InterPro" id="IPR036291">
    <property type="entry name" value="NAD(P)-bd_dom_sf"/>
</dbReference>
<comment type="caution">
    <text evidence="5">The sequence shown here is derived from an EMBL/GenBank/DDBJ whole genome shotgun (WGS) entry which is preliminary data.</text>
</comment>
<proteinExistence type="inferred from homology"/>
<dbReference type="PANTHER" id="PTHR43391:SF14">
    <property type="entry name" value="DEHYDROGENASE_REDUCTASE SDR FAMILY PROTEIN 7-LIKE"/>
    <property type="match status" value="1"/>
</dbReference>
<dbReference type="Proteomes" id="UP000050360">
    <property type="component" value="Unassembled WGS sequence"/>
</dbReference>
<protein>
    <submittedName>
        <fullName evidence="5">3-oxoacyl-ACP reductase</fullName>
    </submittedName>
</protein>
<dbReference type="SUPFAM" id="SSF51735">
    <property type="entry name" value="NAD(P)-binding Rossmann-fold domains"/>
    <property type="match status" value="1"/>
</dbReference>
<dbReference type="InterPro" id="IPR020904">
    <property type="entry name" value="Sc_DH/Rdtase_CS"/>
</dbReference>
<dbReference type="EMBL" id="LKCM01000153">
    <property type="protein sequence ID" value="KPQ43373.1"/>
    <property type="molecule type" value="Genomic_DNA"/>
</dbReference>
<dbReference type="PRINTS" id="PR00081">
    <property type="entry name" value="GDHRDH"/>
</dbReference>
<dbReference type="GO" id="GO:0016491">
    <property type="term" value="F:oxidoreductase activity"/>
    <property type="evidence" value="ECO:0007669"/>
    <property type="project" value="UniProtKB-KW"/>
</dbReference>
<gene>
    <name evidence="5" type="primary">fabG2</name>
    <name evidence="5" type="ORF">MPEBLZ_02066</name>
</gene>
<sequence length="194" mass="21378">MKLQNKRLEKVSEEINNKGGRSIFIKGDVTREEDVKKVIHETIKEFGKVDLVVNNAGVGFKKYIWETGVEEFEELIDVNVKGVFLYMKHIIPEMKINGGLIINISSGAGKEGIPMLGAYCASKFAVIGLTESAAAEVKNIKIVALCPGSVDTGMFKRLFPGEKADLKPDEVAQKVADICINPGKYRQGQSIELY</sequence>
<dbReference type="CDD" id="cd05233">
    <property type="entry name" value="SDR_c"/>
    <property type="match status" value="1"/>
</dbReference>